<evidence type="ECO:0000256" key="1">
    <source>
        <dbReference type="SAM" id="Phobius"/>
    </source>
</evidence>
<feature type="transmembrane region" description="Helical" evidence="1">
    <location>
        <begin position="287"/>
        <end position="308"/>
    </location>
</feature>
<evidence type="ECO:0000313" key="2">
    <source>
        <dbReference type="EMBL" id="ROO88687.1"/>
    </source>
</evidence>
<proteinExistence type="predicted"/>
<keyword evidence="1" id="KW-1133">Transmembrane helix</keyword>
<dbReference type="OrthoDB" id="2151407at2"/>
<protein>
    <recommendedName>
        <fullName evidence="4">ABC transporter permease</fullName>
    </recommendedName>
</protein>
<dbReference type="Proteomes" id="UP000272400">
    <property type="component" value="Unassembled WGS sequence"/>
</dbReference>
<keyword evidence="3" id="KW-1185">Reference proteome</keyword>
<feature type="transmembrane region" description="Helical" evidence="1">
    <location>
        <begin position="206"/>
        <end position="227"/>
    </location>
</feature>
<evidence type="ECO:0008006" key="4">
    <source>
        <dbReference type="Google" id="ProtNLM"/>
    </source>
</evidence>
<feature type="transmembrane region" description="Helical" evidence="1">
    <location>
        <begin position="143"/>
        <end position="165"/>
    </location>
</feature>
<dbReference type="AlphaFoldDB" id="A0A3N1D581"/>
<feature type="transmembrane region" description="Helical" evidence="1">
    <location>
        <begin position="234"/>
        <end position="252"/>
    </location>
</feature>
<sequence length="329" mass="32952">MPQSRMPIVFGVALAFLQALLVVAFSWAPTQSAPRDLPIGVAGPAPAVTRITQTLETARPGGFEITAFADEAAAKAAIEDREVYGAIVVTGQTPRLLVASAASPAVAQLLTEAANQLAAAAPPAAQVTDVVANNPDDARGTGFAMMILPLVISGIAASALLSFLLTSTRQRFTALAVFAVGAGLLTTLVSVTWLGLMPSSAYGKVAAVGALVTFTVPAAIGGLGVFLGRPGFGLGAAATFLLGNPFSAAGSAPELLPQPWGTIGQYLPPGAAATLMRSVAYFDGAGAARPLAVLACFALAGVVLLVLGGRRGPAAPERPASDDTLVAAA</sequence>
<evidence type="ECO:0000313" key="3">
    <source>
        <dbReference type="Proteomes" id="UP000272400"/>
    </source>
</evidence>
<name>A0A3N1D581_9ACTN</name>
<dbReference type="RefSeq" id="WP_123667895.1">
    <property type="nucleotide sequence ID" value="NZ_RJKE01000001.1"/>
</dbReference>
<accession>A0A3N1D581</accession>
<keyword evidence="1" id="KW-0812">Transmembrane</keyword>
<feature type="transmembrane region" description="Helical" evidence="1">
    <location>
        <begin position="172"/>
        <end position="194"/>
    </location>
</feature>
<reference evidence="2 3" key="1">
    <citation type="submission" date="2018-11" db="EMBL/GenBank/DDBJ databases">
        <title>Sequencing the genomes of 1000 actinobacteria strains.</title>
        <authorList>
            <person name="Klenk H.-P."/>
        </authorList>
    </citation>
    <scope>NUCLEOTIDE SEQUENCE [LARGE SCALE GENOMIC DNA]</scope>
    <source>
        <strain evidence="2 3">DSM 44254</strain>
    </source>
</reference>
<keyword evidence="1" id="KW-0472">Membrane</keyword>
<dbReference type="EMBL" id="RJKE01000001">
    <property type="protein sequence ID" value="ROO88687.1"/>
    <property type="molecule type" value="Genomic_DNA"/>
</dbReference>
<comment type="caution">
    <text evidence="2">The sequence shown here is derived from an EMBL/GenBank/DDBJ whole genome shotgun (WGS) entry which is preliminary data.</text>
</comment>
<organism evidence="2 3">
    <name type="scientific">Actinocorallia herbida</name>
    <dbReference type="NCBI Taxonomy" id="58109"/>
    <lineage>
        <taxon>Bacteria</taxon>
        <taxon>Bacillati</taxon>
        <taxon>Actinomycetota</taxon>
        <taxon>Actinomycetes</taxon>
        <taxon>Streptosporangiales</taxon>
        <taxon>Thermomonosporaceae</taxon>
        <taxon>Actinocorallia</taxon>
    </lineage>
</organism>
<gene>
    <name evidence="2" type="ORF">EDD29_6361</name>
</gene>